<organism evidence="2">
    <name type="scientific">marine metagenome</name>
    <dbReference type="NCBI Taxonomy" id="408172"/>
    <lineage>
        <taxon>unclassified sequences</taxon>
        <taxon>metagenomes</taxon>
        <taxon>ecological metagenomes</taxon>
    </lineage>
</organism>
<accession>A0A382Z5V1</accession>
<reference evidence="2" key="1">
    <citation type="submission" date="2018-05" db="EMBL/GenBank/DDBJ databases">
        <authorList>
            <person name="Lanie J.A."/>
            <person name="Ng W.-L."/>
            <person name="Kazmierczak K.M."/>
            <person name="Andrzejewski T.M."/>
            <person name="Davidsen T.M."/>
            <person name="Wayne K.J."/>
            <person name="Tettelin H."/>
            <person name="Glass J.I."/>
            <person name="Rusch D."/>
            <person name="Podicherti R."/>
            <person name="Tsui H.-C.T."/>
            <person name="Winkler M.E."/>
        </authorList>
    </citation>
    <scope>NUCLEOTIDE SEQUENCE</scope>
</reference>
<evidence type="ECO:0000313" key="2">
    <source>
        <dbReference type="EMBL" id="SVD90862.1"/>
    </source>
</evidence>
<feature type="region of interest" description="Disordered" evidence="1">
    <location>
        <begin position="24"/>
        <end position="109"/>
    </location>
</feature>
<protein>
    <submittedName>
        <fullName evidence="2">Uncharacterized protein</fullName>
    </submittedName>
</protein>
<feature type="compositionally biased region" description="Basic and acidic residues" evidence="1">
    <location>
        <begin position="36"/>
        <end position="51"/>
    </location>
</feature>
<dbReference type="AlphaFoldDB" id="A0A382Z5V1"/>
<sequence length="167" mass="19183">MNRAAKNVLRKLGTDIDLDEEREELTAREQAAAQQREIDSESQRLAERNREAGLSSVPEEMRSESEKRHDSYRRRQATEGRFSPAAERLPIMTAAERAARDKDRPKYHATEFEGPIEKLIETYADLAEVRRHLTLGQSMKYEFTGDGRVFDREGNLIFDGEKVVSAK</sequence>
<name>A0A382Z5V1_9ZZZZ</name>
<dbReference type="EMBL" id="UINC01181258">
    <property type="protein sequence ID" value="SVD90862.1"/>
    <property type="molecule type" value="Genomic_DNA"/>
</dbReference>
<proteinExistence type="predicted"/>
<evidence type="ECO:0000256" key="1">
    <source>
        <dbReference type="SAM" id="MobiDB-lite"/>
    </source>
</evidence>
<feature type="compositionally biased region" description="Basic and acidic residues" evidence="1">
    <location>
        <begin position="97"/>
        <end position="109"/>
    </location>
</feature>
<gene>
    <name evidence="2" type="ORF">METZ01_LOCUS443716</name>
</gene>
<feature type="compositionally biased region" description="Basic and acidic residues" evidence="1">
    <location>
        <begin position="59"/>
        <end position="69"/>
    </location>
</feature>